<name>A0A061FQN8_THECC</name>
<keyword evidence="2" id="KW-1185">Reference proteome</keyword>
<gene>
    <name evidence="1" type="ORF">TCM_044066</name>
</gene>
<evidence type="ECO:0000313" key="2">
    <source>
        <dbReference type="Proteomes" id="UP000026915"/>
    </source>
</evidence>
<sequence>MQEFAVIATDLGSFLKIECEKGEFEFPKNYDPSSVWEIITGKKEKYSSKSNVGLITSPQIRILHYFIAANIHGKSGNFSYISLQDLCLMEHAFSGTPLNLGRFMIERTTRVCRGDKINLPYGNVITYLVQKKGIWRSRYQMDSVKSRDQAFYLGSLPKMGYKLDGKRYVKTPKATSGKEFSFPA</sequence>
<dbReference type="InParanoid" id="A0A061FQN8"/>
<dbReference type="HOGENOM" id="CLU_1470685_0_0_1"/>
<accession>A0A061FQN8</accession>
<reference evidence="1 2" key="1">
    <citation type="journal article" date="2013" name="Genome Biol.">
        <title>The genome sequence of the most widely cultivated cacao type and its use to identify candidate genes regulating pod color.</title>
        <authorList>
            <person name="Motamayor J.C."/>
            <person name="Mockaitis K."/>
            <person name="Schmutz J."/>
            <person name="Haiminen N."/>
            <person name="Iii D.L."/>
            <person name="Cornejo O."/>
            <person name="Findley S.D."/>
            <person name="Zheng P."/>
            <person name="Utro F."/>
            <person name="Royaert S."/>
            <person name="Saski C."/>
            <person name="Jenkins J."/>
            <person name="Podicheti R."/>
            <person name="Zhao M."/>
            <person name="Scheffler B.E."/>
            <person name="Stack J.C."/>
            <person name="Feltus F.A."/>
            <person name="Mustiga G.M."/>
            <person name="Amores F."/>
            <person name="Phillips W."/>
            <person name="Marelli J.P."/>
            <person name="May G.D."/>
            <person name="Shapiro H."/>
            <person name="Ma J."/>
            <person name="Bustamante C.D."/>
            <person name="Schnell R.J."/>
            <person name="Main D."/>
            <person name="Gilbert D."/>
            <person name="Parida L."/>
            <person name="Kuhn D.N."/>
        </authorList>
    </citation>
    <scope>NUCLEOTIDE SEQUENCE [LARGE SCALE GENOMIC DNA]</scope>
    <source>
        <strain evidence="2">cv. Matina 1-6</strain>
    </source>
</reference>
<dbReference type="AlphaFoldDB" id="A0A061FQN8"/>
<dbReference type="Gramene" id="EOY19188">
    <property type="protein sequence ID" value="EOY19188"/>
    <property type="gene ID" value="TCM_044066"/>
</dbReference>
<evidence type="ECO:0000313" key="1">
    <source>
        <dbReference type="EMBL" id="EOY19188.1"/>
    </source>
</evidence>
<protein>
    <submittedName>
        <fullName evidence="1">Uncharacterized protein</fullName>
    </submittedName>
</protein>
<dbReference type="EMBL" id="CM001888">
    <property type="protein sequence ID" value="EOY19188.1"/>
    <property type="molecule type" value="Genomic_DNA"/>
</dbReference>
<dbReference type="Proteomes" id="UP000026915">
    <property type="component" value="Chromosome 10"/>
</dbReference>
<proteinExistence type="predicted"/>
<organism evidence="1 2">
    <name type="scientific">Theobroma cacao</name>
    <name type="common">Cacao</name>
    <name type="synonym">Cocoa</name>
    <dbReference type="NCBI Taxonomy" id="3641"/>
    <lineage>
        <taxon>Eukaryota</taxon>
        <taxon>Viridiplantae</taxon>
        <taxon>Streptophyta</taxon>
        <taxon>Embryophyta</taxon>
        <taxon>Tracheophyta</taxon>
        <taxon>Spermatophyta</taxon>
        <taxon>Magnoliopsida</taxon>
        <taxon>eudicotyledons</taxon>
        <taxon>Gunneridae</taxon>
        <taxon>Pentapetalae</taxon>
        <taxon>rosids</taxon>
        <taxon>malvids</taxon>
        <taxon>Malvales</taxon>
        <taxon>Malvaceae</taxon>
        <taxon>Byttnerioideae</taxon>
        <taxon>Theobroma</taxon>
    </lineage>
</organism>